<dbReference type="InterPro" id="IPR007191">
    <property type="entry name" value="Sec8_exocyst_N"/>
</dbReference>
<dbReference type="Pfam" id="PF04048">
    <property type="entry name" value="Sec8_N"/>
    <property type="match status" value="1"/>
</dbReference>
<dbReference type="AlphaFoldDB" id="A0AAD5SZD8"/>
<dbReference type="GO" id="GO:0000145">
    <property type="term" value="C:exocyst"/>
    <property type="evidence" value="ECO:0007669"/>
    <property type="project" value="UniProtKB-UniRule"/>
</dbReference>
<proteinExistence type="inferred from homology"/>
<comment type="function">
    <text evidence="4">Component of the exocyst complex involved in the docking of exocytic vesicles with fusion sites on the plasma membrane.</text>
</comment>
<feature type="region of interest" description="Disordered" evidence="5">
    <location>
        <begin position="1"/>
        <end position="75"/>
    </location>
</feature>
<accession>A0AAD5SZD8</accession>
<keyword evidence="2 4" id="KW-0268">Exocytosis</keyword>
<evidence type="ECO:0000256" key="1">
    <source>
        <dbReference type="ARBA" id="ARBA00022448"/>
    </source>
</evidence>
<dbReference type="PANTHER" id="PTHR14146">
    <property type="entry name" value="EXOCYST COMPLEX COMPONENT 4"/>
    <property type="match status" value="1"/>
</dbReference>
<name>A0AAD5SZD8_9FUNG</name>
<gene>
    <name evidence="8" type="ORF">HK100_012723</name>
</gene>
<comment type="similarity">
    <text evidence="4">Belongs to the SEC8 family.</text>
</comment>
<feature type="domain" description="Exocyst complex component Sec8 middle helical bundle" evidence="7">
    <location>
        <begin position="346"/>
        <end position="456"/>
    </location>
</feature>
<keyword evidence="3 4" id="KW-0653">Protein transport</keyword>
<dbReference type="GO" id="GO:0006904">
    <property type="term" value="P:vesicle docking involved in exocytosis"/>
    <property type="evidence" value="ECO:0007669"/>
    <property type="project" value="InterPro"/>
</dbReference>
<keyword evidence="9" id="KW-1185">Reference proteome</keyword>
<dbReference type="GO" id="GO:0090522">
    <property type="term" value="P:vesicle tethering involved in exocytosis"/>
    <property type="evidence" value="ECO:0007669"/>
    <property type="project" value="UniProtKB-UniRule"/>
</dbReference>
<evidence type="ECO:0000256" key="2">
    <source>
        <dbReference type="ARBA" id="ARBA00022483"/>
    </source>
</evidence>
<dbReference type="PANTHER" id="PTHR14146:SF0">
    <property type="entry name" value="EXOCYST COMPLEX COMPONENT 4"/>
    <property type="match status" value="1"/>
</dbReference>
<dbReference type="Pfam" id="PF20652">
    <property type="entry name" value="Sec8_C"/>
    <property type="match status" value="1"/>
</dbReference>
<evidence type="ECO:0000256" key="3">
    <source>
        <dbReference type="ARBA" id="ARBA00022927"/>
    </source>
</evidence>
<protein>
    <recommendedName>
        <fullName evidence="4">Exocyst complex component Sec8</fullName>
    </recommendedName>
</protein>
<keyword evidence="1 4" id="KW-0813">Transport</keyword>
<dbReference type="GO" id="GO:0015031">
    <property type="term" value="P:protein transport"/>
    <property type="evidence" value="ECO:0007669"/>
    <property type="project" value="UniProtKB-KW"/>
</dbReference>
<reference evidence="8" key="1">
    <citation type="submission" date="2020-05" db="EMBL/GenBank/DDBJ databases">
        <title>Phylogenomic resolution of chytrid fungi.</title>
        <authorList>
            <person name="Stajich J.E."/>
            <person name="Amses K."/>
            <person name="Simmons R."/>
            <person name="Seto K."/>
            <person name="Myers J."/>
            <person name="Bonds A."/>
            <person name="Quandt C.A."/>
            <person name="Barry K."/>
            <person name="Liu P."/>
            <person name="Grigoriev I."/>
            <person name="Longcore J.E."/>
            <person name="James T.Y."/>
        </authorList>
    </citation>
    <scope>NUCLEOTIDE SEQUENCE</scope>
    <source>
        <strain evidence="8">JEL0513</strain>
    </source>
</reference>
<dbReference type="GO" id="GO:0006612">
    <property type="term" value="P:protein targeting to membrane"/>
    <property type="evidence" value="ECO:0007669"/>
    <property type="project" value="UniProtKB-UniRule"/>
</dbReference>
<evidence type="ECO:0000256" key="4">
    <source>
        <dbReference type="RuleBase" id="RU367079"/>
    </source>
</evidence>
<feature type="compositionally biased region" description="Polar residues" evidence="5">
    <location>
        <begin position="39"/>
        <end position="55"/>
    </location>
</feature>
<dbReference type="InterPro" id="IPR048630">
    <property type="entry name" value="Sec8_M"/>
</dbReference>
<dbReference type="InterPro" id="IPR039682">
    <property type="entry name" value="Sec8/EXOC4"/>
</dbReference>
<feature type="domain" description="Exocyst complex component Sec8 N-terminal" evidence="6">
    <location>
        <begin position="91"/>
        <end position="227"/>
    </location>
</feature>
<comment type="caution">
    <text evidence="8">The sequence shown here is derived from an EMBL/GenBank/DDBJ whole genome shotgun (WGS) entry which is preliminary data.</text>
</comment>
<evidence type="ECO:0000313" key="9">
    <source>
        <dbReference type="Proteomes" id="UP001211907"/>
    </source>
</evidence>
<sequence>MFSKTSRDTREQRERNRSEREERRRPSDAVTAWAVDTLPKQQISGFPQRSEPTSDSLDEIVPSTSSNKHAKRDTFKTDALERDSTLPKEVTQVMDIIRVNWDFMSTDKFNPVPHALALMDSSANGLDVKKFYAMHEKLEQSMDLIVNDYHQAFNDSIQTFSSVVENISESQKKVADMKSDLEWCKELLQCHKYDVFPLWVKSIQYKEMMFILETIETLQKVPDKVESLISGKYFYMAVTTLNSSLETLNFPEFRDIGALGNIRTHLEEIQDLTPNMQTLHEVLIDELNNHIYLKSTHSLDRIGVKLDNLDSENDISSKIVQTGESYQSLDNLEKSENKFMENLDENPERDSFKYMKVILECLNLLDRLPEAVGILWDRLSVEFYYTVERTIQETDQLKGRIPTQGKHYNNDSYAQDLVGLSDRLEDAYVLRDLLSNLFQKLETIIVGHDYVLRIIRGKVRDLIS</sequence>
<dbReference type="Proteomes" id="UP001211907">
    <property type="component" value="Unassembled WGS sequence"/>
</dbReference>
<dbReference type="EMBL" id="JADGJH010000950">
    <property type="protein sequence ID" value="KAJ3120618.1"/>
    <property type="molecule type" value="Genomic_DNA"/>
</dbReference>
<evidence type="ECO:0000259" key="6">
    <source>
        <dbReference type="Pfam" id="PF04048"/>
    </source>
</evidence>
<dbReference type="GO" id="GO:0006893">
    <property type="term" value="P:Golgi to plasma membrane transport"/>
    <property type="evidence" value="ECO:0007669"/>
    <property type="project" value="TreeGrafter"/>
</dbReference>
<evidence type="ECO:0000256" key="5">
    <source>
        <dbReference type="SAM" id="MobiDB-lite"/>
    </source>
</evidence>
<evidence type="ECO:0000313" key="8">
    <source>
        <dbReference type="EMBL" id="KAJ3120618.1"/>
    </source>
</evidence>
<evidence type="ECO:0000259" key="7">
    <source>
        <dbReference type="Pfam" id="PF20652"/>
    </source>
</evidence>
<feature type="compositionally biased region" description="Basic and acidic residues" evidence="5">
    <location>
        <begin position="1"/>
        <end position="27"/>
    </location>
</feature>
<organism evidence="8 9">
    <name type="scientific">Physocladia obscura</name>
    <dbReference type="NCBI Taxonomy" id="109957"/>
    <lineage>
        <taxon>Eukaryota</taxon>
        <taxon>Fungi</taxon>
        <taxon>Fungi incertae sedis</taxon>
        <taxon>Chytridiomycota</taxon>
        <taxon>Chytridiomycota incertae sedis</taxon>
        <taxon>Chytridiomycetes</taxon>
        <taxon>Chytridiales</taxon>
        <taxon>Chytriomycetaceae</taxon>
        <taxon>Physocladia</taxon>
    </lineage>
</organism>